<reference evidence="1 2" key="1">
    <citation type="journal article" date="2006" name="Proc. Natl. Acad. Sci. U.S.A.">
        <title>Genomic analysis of the uncultivated marine crenarchaeote Cenarchaeum symbiosum.</title>
        <authorList>
            <person name="Hallam S.J."/>
            <person name="Konstantinidis K.T."/>
            <person name="Putnam N."/>
            <person name="Schleper C."/>
            <person name="Watanabe Y."/>
            <person name="Sugahara J."/>
            <person name="Preston C."/>
            <person name="de la Torre J."/>
            <person name="Richardson P.M."/>
            <person name="DeLong E.F."/>
        </authorList>
    </citation>
    <scope>NUCLEOTIDE SEQUENCE [LARGE SCALE GENOMIC DNA]</scope>
    <source>
        <strain evidence="2">A</strain>
    </source>
</reference>
<evidence type="ECO:0000313" key="2">
    <source>
        <dbReference type="Proteomes" id="UP000000758"/>
    </source>
</evidence>
<dbReference type="HOGENOM" id="CLU_542508_0_0_2"/>
<dbReference type="AlphaFoldDB" id="A0RTN1"/>
<gene>
    <name evidence="1" type="ordered locus">CENSYa_0049</name>
</gene>
<proteinExistence type="predicted"/>
<keyword evidence="2" id="KW-1185">Reference proteome</keyword>
<dbReference type="KEGG" id="csy:CENSYa_0049"/>
<dbReference type="Proteomes" id="UP000000758">
    <property type="component" value="Chromosome"/>
</dbReference>
<evidence type="ECO:0000313" key="1">
    <source>
        <dbReference type="EMBL" id="ABK76698.1"/>
    </source>
</evidence>
<protein>
    <submittedName>
        <fullName evidence="1">Uncharacterized protein</fullName>
    </submittedName>
</protein>
<sequence>MRTTVIAAFAAVLLAGATSITIAEAEFRGPRQPNYENPGIMTWFCLNKPWSLYGSNVSNYHEVDQSELKGEVIKNCDRADDSYLWPPHGNVYVLVLAPSWNNDKHSMDTIGNSEDNEITCSSSDGGRTTVTDGRSVGMSEIGYDTGIFGGRLKLAGELRTVDGVVNIFGRTSSDVRTISPLDRGSMCTVQTQESGGFTWSWEYSSDAYVTKSGGYTYREGNVKFSKDVYTMGDEIKVVVDDVDLPRWSFDTKAVPVQVWSDTDTSGIEVKARFVREYWKPLPMDGTHYGTIMLNDGDSSGSNNDLRITPGDNIYAAYYDYTLPLPYSSDGCAPIRGQPATHTCEHIKITNFAKVLPDRGIKIAPAEIAAPTVKVADVIGPSEAAMKKYTSDGMYKVVIWWDTDGELRSGTEHKMSMIIMDSRSEKIRHGIDFDLNMTLAGRPVLAELEQDESGVFSGSILFDMPGHATAYISGINGDSSEGTFEFQVDRPRSFFLAPGEIRN</sequence>
<accession>A0RTN1</accession>
<dbReference type="EnsemblBacteria" id="ABK76698">
    <property type="protein sequence ID" value="ABK76698"/>
    <property type="gene ID" value="CENSYa_0049"/>
</dbReference>
<dbReference type="EMBL" id="DP000238">
    <property type="protein sequence ID" value="ABK76698.1"/>
    <property type="molecule type" value="Genomic_DNA"/>
</dbReference>
<organism evidence="1 2">
    <name type="scientific">Cenarchaeum symbiosum (strain A)</name>
    <dbReference type="NCBI Taxonomy" id="414004"/>
    <lineage>
        <taxon>Archaea</taxon>
        <taxon>Nitrososphaerota</taxon>
        <taxon>Candidatus Cenarchaeales</taxon>
        <taxon>Candidatus Cenarchaeaceae</taxon>
        <taxon>Candidatus Cenarchaeum</taxon>
    </lineage>
</organism>
<name>A0RTN1_CENSY</name>